<dbReference type="InterPro" id="IPR005197">
    <property type="entry name" value="Glyco_hydro_71"/>
</dbReference>
<dbReference type="Pfam" id="PF03659">
    <property type="entry name" value="Glyco_hydro_71"/>
    <property type="match status" value="2"/>
</dbReference>
<dbReference type="CDD" id="cd11577">
    <property type="entry name" value="GH71"/>
    <property type="match status" value="1"/>
</dbReference>
<evidence type="ECO:0000313" key="1">
    <source>
        <dbReference type="EMBL" id="KAK5087704.1"/>
    </source>
</evidence>
<organism evidence="1 2">
    <name type="scientific">Lithohypha guttulata</name>
    <dbReference type="NCBI Taxonomy" id="1690604"/>
    <lineage>
        <taxon>Eukaryota</taxon>
        <taxon>Fungi</taxon>
        <taxon>Dikarya</taxon>
        <taxon>Ascomycota</taxon>
        <taxon>Pezizomycotina</taxon>
        <taxon>Eurotiomycetes</taxon>
        <taxon>Chaetothyriomycetidae</taxon>
        <taxon>Chaetothyriales</taxon>
        <taxon>Trichomeriaceae</taxon>
        <taxon>Lithohypha</taxon>
    </lineage>
</organism>
<keyword evidence="2" id="KW-1185">Reference proteome</keyword>
<name>A0ABR0K5Z8_9EURO</name>
<protein>
    <recommendedName>
        <fullName evidence="3">Glycoside hydrolase family 71 protein</fullName>
    </recommendedName>
</protein>
<dbReference type="Proteomes" id="UP001345013">
    <property type="component" value="Unassembled WGS sequence"/>
</dbReference>
<dbReference type="Gene3D" id="3.20.20.80">
    <property type="entry name" value="Glycosidases"/>
    <property type="match status" value="1"/>
</dbReference>
<accession>A0ABR0K5Z8</accession>
<gene>
    <name evidence="1" type="ORF">LTR24_006414</name>
</gene>
<dbReference type="EMBL" id="JAVRRG010000083">
    <property type="protein sequence ID" value="KAK5087704.1"/>
    <property type="molecule type" value="Genomic_DNA"/>
</dbReference>
<comment type="caution">
    <text evidence="1">The sequence shown here is derived from an EMBL/GenBank/DDBJ whole genome shotgun (WGS) entry which is preliminary data.</text>
</comment>
<reference evidence="1 2" key="1">
    <citation type="submission" date="2023-08" db="EMBL/GenBank/DDBJ databases">
        <title>Black Yeasts Isolated from many extreme environments.</title>
        <authorList>
            <person name="Coleine C."/>
            <person name="Stajich J.E."/>
            <person name="Selbmann L."/>
        </authorList>
    </citation>
    <scope>NUCLEOTIDE SEQUENCE [LARGE SCALE GENOMIC DNA]</scope>
    <source>
        <strain evidence="1 2">CCFEE 5885</strain>
    </source>
</reference>
<evidence type="ECO:0008006" key="3">
    <source>
        <dbReference type="Google" id="ProtNLM"/>
    </source>
</evidence>
<evidence type="ECO:0000313" key="2">
    <source>
        <dbReference type="Proteomes" id="UP001345013"/>
    </source>
</evidence>
<proteinExistence type="predicted"/>
<sequence>MEDAKALSIDAFALNFNQLADWSQRTVDYLFNSADTYQFKLFFSFDMAQGYFTDPHQYAHYLSQYMSRDAYFKIGKIILILGLHNTAPYPSLFDRYPSLDGVFNWDSWPKVDQGKKVVSTDEDKVYQKATRKRGKLFMMGLSPLQFKHINDRDNWYRLGEGNLENRLGQVLDLQPDLLEIQSWNDAGEGHYMGNSWIEPICDAKEICAYTQEYDHRGYWQVLPSFIQAWKRGDRTTANMFPTTPGMAAQGVFWHHTLLINGNCAPDIFGLRKPEGVENAEDSVTGIVLVAPDEKGLTAVVTSGAKRLGTASLKPGYNKFSFGGMTTGTVMIEVLKRKRKIISGSGPIQVADSAELHNYNYQVVGLQHCD</sequence>